<evidence type="ECO:0000256" key="1">
    <source>
        <dbReference type="SAM" id="MobiDB-lite"/>
    </source>
</evidence>
<comment type="caution">
    <text evidence="2">The sequence shown here is derived from an EMBL/GenBank/DDBJ whole genome shotgun (WGS) entry which is preliminary data.</text>
</comment>
<organism evidence="2 3">
    <name type="scientific">Liparis tanakae</name>
    <name type="common">Tanaka's snailfish</name>
    <dbReference type="NCBI Taxonomy" id="230148"/>
    <lineage>
        <taxon>Eukaryota</taxon>
        <taxon>Metazoa</taxon>
        <taxon>Chordata</taxon>
        <taxon>Craniata</taxon>
        <taxon>Vertebrata</taxon>
        <taxon>Euteleostomi</taxon>
        <taxon>Actinopterygii</taxon>
        <taxon>Neopterygii</taxon>
        <taxon>Teleostei</taxon>
        <taxon>Neoteleostei</taxon>
        <taxon>Acanthomorphata</taxon>
        <taxon>Eupercaria</taxon>
        <taxon>Perciformes</taxon>
        <taxon>Cottioidei</taxon>
        <taxon>Cottales</taxon>
        <taxon>Liparidae</taxon>
        <taxon>Liparis</taxon>
    </lineage>
</organism>
<protein>
    <submittedName>
        <fullName evidence="2">Uncharacterized protein</fullName>
    </submittedName>
</protein>
<dbReference type="EMBL" id="SRLO01001041">
    <property type="protein sequence ID" value="TNN42366.1"/>
    <property type="molecule type" value="Genomic_DNA"/>
</dbReference>
<evidence type="ECO:0000313" key="2">
    <source>
        <dbReference type="EMBL" id="TNN42366.1"/>
    </source>
</evidence>
<dbReference type="Proteomes" id="UP000314294">
    <property type="component" value="Unassembled WGS sequence"/>
</dbReference>
<accession>A0A4Z2FM97</accession>
<proteinExistence type="predicted"/>
<reference evidence="2 3" key="1">
    <citation type="submission" date="2019-03" db="EMBL/GenBank/DDBJ databases">
        <title>First draft genome of Liparis tanakae, snailfish: a comprehensive survey of snailfish specific genes.</title>
        <authorList>
            <person name="Kim W."/>
            <person name="Song I."/>
            <person name="Jeong J.-H."/>
            <person name="Kim D."/>
            <person name="Kim S."/>
            <person name="Ryu S."/>
            <person name="Song J.Y."/>
            <person name="Lee S.K."/>
        </authorList>
    </citation>
    <scope>NUCLEOTIDE SEQUENCE [LARGE SCALE GENOMIC DNA]</scope>
    <source>
        <tissue evidence="2">Muscle</tissue>
    </source>
</reference>
<name>A0A4Z2FM97_9TELE</name>
<sequence>MQKTQTALSSLRVPGEDKSFVIIGHNAGDRQSRATFGLGGGTKTLRSSRGPEAFRAEGSPHLHLLNLLKSQLVASRPLPFHEDFLAAADLWEMSRCPRGRSNTPPGVNINFGKFVADKSVILKEKFGGVELIGFRRRPPADREISHRPDDSSSKVEIKRA</sequence>
<dbReference type="AlphaFoldDB" id="A0A4Z2FM97"/>
<gene>
    <name evidence="2" type="ORF">EYF80_047461</name>
</gene>
<evidence type="ECO:0000313" key="3">
    <source>
        <dbReference type="Proteomes" id="UP000314294"/>
    </source>
</evidence>
<keyword evidence="3" id="KW-1185">Reference proteome</keyword>
<feature type="region of interest" description="Disordered" evidence="1">
    <location>
        <begin position="137"/>
        <end position="160"/>
    </location>
</feature>
<feature type="compositionally biased region" description="Basic and acidic residues" evidence="1">
    <location>
        <begin position="138"/>
        <end position="160"/>
    </location>
</feature>